<name>A0A068WP07_ECHGR</name>
<dbReference type="GO" id="GO:0006518">
    <property type="term" value="P:peptide metabolic process"/>
    <property type="evidence" value="ECO:0007669"/>
    <property type="project" value="TreeGrafter"/>
</dbReference>
<sequence length="867" mass="95810">MIRLLSRCRSFFGLRCSVRSAFTADPLTESKGQFYYVIPEIPCDNSQDNPLLQCATLPRIDGIKAEQIFTGISKQIIEYQIALSQLAEDIKSNSIPITYESIVSKIDEIIFPVQNSLQLVESLGVTNNDPAWRLITSRLTSKLLRAQSEHLYSNAEIYGALHKVLLELRPQDNLKRGVVEQLLAEGWSNGAALASAASGKVESCSSCGIPHFPHKNGKGSCRKSLSQLFYLRSELMKAENMFEQMVTNSAYVSSPETISQASITGRYDNARRIGAQLPSYLTNVLIPNSSGYIPVAESDLSSSAPYWFPYALGGKQEGGYFKDMRVNLGIDKSANMFLCHCSNRELRRVVWQALVQRASQRTFGGSSGQHASNDGRIEQMRRLRAQVASTMGAPDWLSLVWRRTAVSGRGPSSPDDLVDKVLEPIRKKLLPLGKIEWTILNEWAESHLRISPSLEHYDIAYAIEQYNFTMSLAPGSSLSMDPRYRRVLPFEASIDRIFGRLGDLFGLTVARLPVGVGHATRLGITDSFSYEVVDAGGRGIKLGEILVDLNPKHHFGAASFGSVTPVPLVTRFPLPSKSPSSVAAEVSIACMFGNLSSDAIRIGLSEIEALDIASAFGRCLQHVVSRTPSYTFTGLTMPMPGASFAGSTGGIPVRDNSFLTQDLIKLLLIRSGPMRQAIFGDALGDSGTNRVVVNTAHGISRVMALPFLRTLYESRFDLELWAKGRSAWKTWHALSESLWLQHMPYPYHPDDQWACSALGIFGSRGIPGMRYFEVWRQVIAFDCLSAFIEAGFDKQWDAQQVKGLFIQYRKTVLDPGTALSCRSTFQAFRGRDPLPDALLKTFDVSHKLLRRSAFSSNSVPPEAVATQ</sequence>
<dbReference type="Gene3D" id="1.10.1370.10">
    <property type="entry name" value="Neurolysin, domain 3"/>
    <property type="match status" value="2"/>
</dbReference>
<reference evidence="9" key="2">
    <citation type="submission" date="2014-06" db="EMBL/GenBank/DDBJ databases">
        <authorList>
            <person name="Aslett M."/>
        </authorList>
    </citation>
    <scope>NUCLEOTIDE SEQUENCE</scope>
</reference>
<keyword evidence="2 7" id="KW-0645">Protease</keyword>
<evidence type="ECO:0000259" key="8">
    <source>
        <dbReference type="Pfam" id="PF01432"/>
    </source>
</evidence>
<evidence type="ECO:0000313" key="10">
    <source>
        <dbReference type="Proteomes" id="UP000492820"/>
    </source>
</evidence>
<dbReference type="PANTHER" id="PTHR11804:SF84">
    <property type="entry name" value="SACCHAROLYSIN"/>
    <property type="match status" value="1"/>
</dbReference>
<proteinExistence type="inferred from homology"/>
<dbReference type="InterPro" id="IPR024077">
    <property type="entry name" value="Neurolysin/TOP_dom2"/>
</dbReference>
<evidence type="ECO:0000256" key="1">
    <source>
        <dbReference type="ARBA" id="ARBA00006040"/>
    </source>
</evidence>
<reference evidence="9 10" key="1">
    <citation type="journal article" date="2013" name="Nature">
        <title>The genomes of four tapeworm species reveal adaptations to parasitism.</title>
        <authorList>
            <person name="Tsai I.J."/>
            <person name="Zarowiecki M."/>
            <person name="Holroyd N."/>
            <person name="Garciarrubio A."/>
            <person name="Sanchez-Flores A."/>
            <person name="Brooks K.L."/>
            <person name="Tracey A."/>
            <person name="Bobes R.J."/>
            <person name="Fragoso G."/>
            <person name="Sciutto E."/>
            <person name="Aslett M."/>
            <person name="Beasley H."/>
            <person name="Bennett H.M."/>
            <person name="Cai J."/>
            <person name="Camicia F."/>
            <person name="Clark R."/>
            <person name="Cucher M."/>
            <person name="De Silva N."/>
            <person name="Day T.A."/>
            <person name="Deplazes P."/>
            <person name="Estrada K."/>
            <person name="Fernandez C."/>
            <person name="Holland P.W."/>
            <person name="Hou J."/>
            <person name="Hu S."/>
            <person name="Huckvale T."/>
            <person name="Hung S.S."/>
            <person name="Kamenetzky L."/>
            <person name="Keane J.A."/>
            <person name="Kiss F."/>
            <person name="Koziol U."/>
            <person name="Lambert O."/>
            <person name="Liu K."/>
            <person name="Luo X."/>
            <person name="Luo Y."/>
            <person name="Macchiaroli N."/>
            <person name="Nichol S."/>
            <person name="Paps J."/>
            <person name="Parkinson J."/>
            <person name="Pouchkina-Stantcheva N."/>
            <person name="Riddiford N."/>
            <person name="Rosenzvit M."/>
            <person name="Salinas G."/>
            <person name="Wasmuth J.D."/>
            <person name="Zamanian M."/>
            <person name="Zheng Y."/>
            <person name="Cai X."/>
            <person name="Soberon X."/>
            <person name="Olson P.D."/>
            <person name="Laclette J.P."/>
            <person name="Brehm K."/>
            <person name="Berriman M."/>
            <person name="Garciarrubio A."/>
            <person name="Bobes R.J."/>
            <person name="Fragoso G."/>
            <person name="Sanchez-Flores A."/>
            <person name="Estrada K."/>
            <person name="Cevallos M.A."/>
            <person name="Morett E."/>
            <person name="Gonzalez V."/>
            <person name="Portillo T."/>
            <person name="Ochoa-Leyva A."/>
            <person name="Jose M.V."/>
            <person name="Sciutto E."/>
            <person name="Landa A."/>
            <person name="Jimenez L."/>
            <person name="Valdes V."/>
            <person name="Carrero J.C."/>
            <person name="Larralde C."/>
            <person name="Morales-Montor J."/>
            <person name="Limon-Lason J."/>
            <person name="Soberon X."/>
            <person name="Laclette J.P."/>
        </authorList>
    </citation>
    <scope>NUCLEOTIDE SEQUENCE [LARGE SCALE GENOMIC DNA]</scope>
</reference>
<reference evidence="11" key="3">
    <citation type="submission" date="2020-10" db="UniProtKB">
        <authorList>
            <consortium name="WormBaseParasite"/>
        </authorList>
    </citation>
    <scope>IDENTIFICATION</scope>
</reference>
<evidence type="ECO:0000256" key="2">
    <source>
        <dbReference type="ARBA" id="ARBA00022670"/>
    </source>
</evidence>
<keyword evidence="3 7" id="KW-0479">Metal-binding</keyword>
<protein>
    <submittedName>
        <fullName evidence="9 11">Oligopeptidase</fullName>
    </submittedName>
</protein>
<dbReference type="SUPFAM" id="SSF55486">
    <property type="entry name" value="Metalloproteases ('zincins'), catalytic domain"/>
    <property type="match status" value="2"/>
</dbReference>
<accession>A0A068WP07</accession>
<keyword evidence="6 7" id="KW-0482">Metalloprotease</keyword>
<feature type="domain" description="Peptidase M3A/M3B catalytic" evidence="8">
    <location>
        <begin position="338"/>
        <end position="639"/>
    </location>
</feature>
<evidence type="ECO:0000313" key="9">
    <source>
        <dbReference type="EMBL" id="CDS19362.1"/>
    </source>
</evidence>
<dbReference type="InterPro" id="IPR024079">
    <property type="entry name" value="MetalloPept_cat_dom_sf"/>
</dbReference>
<evidence type="ECO:0000256" key="6">
    <source>
        <dbReference type="ARBA" id="ARBA00023049"/>
    </source>
</evidence>
<dbReference type="GO" id="GO:0006508">
    <property type="term" value="P:proteolysis"/>
    <property type="evidence" value="ECO:0007669"/>
    <property type="project" value="UniProtKB-KW"/>
</dbReference>
<evidence type="ECO:0000313" key="11">
    <source>
        <dbReference type="WBParaSite" id="EgrG_000466300"/>
    </source>
</evidence>
<dbReference type="PANTHER" id="PTHR11804">
    <property type="entry name" value="PROTEASE M3 THIMET OLIGOPEPTIDASE-RELATED"/>
    <property type="match status" value="1"/>
</dbReference>
<evidence type="ECO:0000256" key="3">
    <source>
        <dbReference type="ARBA" id="ARBA00022723"/>
    </source>
</evidence>
<keyword evidence="4 7" id="KW-0378">Hydrolase</keyword>
<dbReference type="Gene3D" id="1.10.1370.40">
    <property type="match status" value="1"/>
</dbReference>
<evidence type="ECO:0000256" key="4">
    <source>
        <dbReference type="ARBA" id="ARBA00022801"/>
    </source>
</evidence>
<gene>
    <name evidence="11" type="primary">EGR_04722</name>
    <name evidence="9" type="ORF">EgrG_000466300</name>
</gene>
<organism evidence="9">
    <name type="scientific">Echinococcus granulosus</name>
    <name type="common">Hydatid tapeworm</name>
    <dbReference type="NCBI Taxonomy" id="6210"/>
    <lineage>
        <taxon>Eukaryota</taxon>
        <taxon>Metazoa</taxon>
        <taxon>Spiralia</taxon>
        <taxon>Lophotrochozoa</taxon>
        <taxon>Platyhelminthes</taxon>
        <taxon>Cestoda</taxon>
        <taxon>Eucestoda</taxon>
        <taxon>Cyclophyllidea</taxon>
        <taxon>Taeniidae</taxon>
        <taxon>Echinococcus</taxon>
        <taxon>Echinococcus granulosus group</taxon>
    </lineage>
</organism>
<dbReference type="GO" id="GO:0046872">
    <property type="term" value="F:metal ion binding"/>
    <property type="evidence" value="ECO:0007669"/>
    <property type="project" value="UniProtKB-UniRule"/>
</dbReference>
<dbReference type="AlphaFoldDB" id="A0A068WP07"/>
<dbReference type="OrthoDB" id="534666at2759"/>
<dbReference type="InterPro" id="IPR001567">
    <property type="entry name" value="Pept_M3A_M3B_dom"/>
</dbReference>
<comment type="cofactor">
    <cofactor evidence="7">
        <name>Zn(2+)</name>
        <dbReference type="ChEBI" id="CHEBI:29105"/>
    </cofactor>
    <text evidence="7">Binds 1 zinc ion.</text>
</comment>
<dbReference type="GO" id="GO:0004222">
    <property type="term" value="F:metalloendopeptidase activity"/>
    <property type="evidence" value="ECO:0007669"/>
    <property type="project" value="InterPro"/>
</dbReference>
<dbReference type="InterPro" id="IPR045090">
    <property type="entry name" value="Pept_M3A_M3B"/>
</dbReference>
<dbReference type="Pfam" id="PF01432">
    <property type="entry name" value="Peptidase_M3"/>
    <property type="match status" value="2"/>
</dbReference>
<dbReference type="Proteomes" id="UP000492820">
    <property type="component" value="Unassembled WGS sequence"/>
</dbReference>
<keyword evidence="5 7" id="KW-0862">Zinc</keyword>
<dbReference type="WBParaSite" id="EgrG_000466300">
    <property type="protein sequence ID" value="EgrG_000466300"/>
    <property type="gene ID" value="EgrG_000466300"/>
</dbReference>
<comment type="similarity">
    <text evidence="1 7">Belongs to the peptidase M3 family.</text>
</comment>
<evidence type="ECO:0000256" key="5">
    <source>
        <dbReference type="ARBA" id="ARBA00022833"/>
    </source>
</evidence>
<dbReference type="Gene3D" id="3.40.390.10">
    <property type="entry name" value="Collagenase (Catalytic Domain)"/>
    <property type="match status" value="1"/>
</dbReference>
<feature type="domain" description="Peptidase M3A/M3B catalytic" evidence="8">
    <location>
        <begin position="704"/>
        <end position="843"/>
    </location>
</feature>
<evidence type="ECO:0000256" key="7">
    <source>
        <dbReference type="RuleBase" id="RU003435"/>
    </source>
</evidence>
<dbReference type="EMBL" id="LK028579">
    <property type="protein sequence ID" value="CDS19362.1"/>
    <property type="molecule type" value="Genomic_DNA"/>
</dbReference>